<organism evidence="2">
    <name type="scientific">Schistosoma curassoni</name>
    <dbReference type="NCBI Taxonomy" id="6186"/>
    <lineage>
        <taxon>Eukaryota</taxon>
        <taxon>Metazoa</taxon>
        <taxon>Spiralia</taxon>
        <taxon>Lophotrochozoa</taxon>
        <taxon>Platyhelminthes</taxon>
        <taxon>Trematoda</taxon>
        <taxon>Digenea</taxon>
        <taxon>Strigeidida</taxon>
        <taxon>Schistosomatoidea</taxon>
        <taxon>Schistosomatidae</taxon>
        <taxon>Schistosoma</taxon>
    </lineage>
</organism>
<name>A0A183JDM0_9TREM</name>
<dbReference type="WBParaSite" id="SCUD_0000078201-mRNA-1">
    <property type="protein sequence ID" value="SCUD_0000078201-mRNA-1"/>
    <property type="gene ID" value="SCUD_0000078201"/>
</dbReference>
<accession>A0A183JDM0</accession>
<evidence type="ECO:0000256" key="1">
    <source>
        <dbReference type="SAM" id="MobiDB-lite"/>
    </source>
</evidence>
<sequence length="59" mass="6174">LLPSNRPGCIESSESIVELSHIVELFLLLISISGVKSSVESGGTEQPLSSPKSGENIHA</sequence>
<reference evidence="2" key="1">
    <citation type="submission" date="2016-06" db="UniProtKB">
        <authorList>
            <consortium name="WormBaseParasite"/>
        </authorList>
    </citation>
    <scope>IDENTIFICATION</scope>
</reference>
<feature type="region of interest" description="Disordered" evidence="1">
    <location>
        <begin position="38"/>
        <end position="59"/>
    </location>
</feature>
<evidence type="ECO:0000313" key="2">
    <source>
        <dbReference type="WBParaSite" id="SCUD_0000078201-mRNA-1"/>
    </source>
</evidence>
<feature type="compositionally biased region" description="Polar residues" evidence="1">
    <location>
        <begin position="38"/>
        <end position="53"/>
    </location>
</feature>
<dbReference type="AlphaFoldDB" id="A0A183JDM0"/>
<protein>
    <submittedName>
        <fullName evidence="2">Ovule protein</fullName>
    </submittedName>
</protein>
<proteinExistence type="predicted"/>